<sequence>MKKLLFATLLASIAVSTYAKKKYAITTNGEMLQALTQVTDNEEPCLYPFGGDNGTALFFSARENKKWFNIYKKDNPFSAAMTQKTSGKNYNFSPAYCTTTDKLAFRCQLEGSNTSDIYMMTDGKGKAMNQITESSTAYEDRPSFNPDGTLIVYSKVQYSYYKSYSLFGALFGISNTVWVANSEIWMKNLKTGETTLLGTGAMPAFSPDGTKIAFVKYSSDAKSTSIWTMNLDGSEQIQITDAKKGYAIRPNWSPDGNKLVFESSKKDKKDYDIYIVDIDGNNLVQVTINNSYDGMPYWTKDNFLYFVSDRGNTEGNYQIWRFKLDE</sequence>
<name>A0A1H3YQ45_XYLRU</name>
<dbReference type="AlphaFoldDB" id="A0A1H3YQ45"/>
<dbReference type="Pfam" id="PF07676">
    <property type="entry name" value="PD40"/>
    <property type="match status" value="3"/>
</dbReference>
<dbReference type="SUPFAM" id="SSF82171">
    <property type="entry name" value="DPP6 N-terminal domain-like"/>
    <property type="match status" value="1"/>
</dbReference>
<dbReference type="PANTHER" id="PTHR36842">
    <property type="entry name" value="PROTEIN TOLB HOMOLOG"/>
    <property type="match status" value="1"/>
</dbReference>
<feature type="signal peptide" evidence="2">
    <location>
        <begin position="1"/>
        <end position="19"/>
    </location>
</feature>
<dbReference type="OrthoDB" id="9815657at2"/>
<accession>A0A1H3YQ45</accession>
<protein>
    <submittedName>
        <fullName evidence="3">TolB protein</fullName>
    </submittedName>
</protein>
<dbReference type="EMBL" id="FNRF01000001">
    <property type="protein sequence ID" value="SEA13655.1"/>
    <property type="molecule type" value="Genomic_DNA"/>
</dbReference>
<comment type="similarity">
    <text evidence="1">Belongs to the TolB family.</text>
</comment>
<dbReference type="RefSeq" id="WP_074760285.1">
    <property type="nucleotide sequence ID" value="NZ_FNRF01000001.1"/>
</dbReference>
<evidence type="ECO:0000313" key="4">
    <source>
        <dbReference type="Proteomes" id="UP000182257"/>
    </source>
</evidence>
<evidence type="ECO:0000256" key="2">
    <source>
        <dbReference type="SAM" id="SignalP"/>
    </source>
</evidence>
<dbReference type="Gene3D" id="2.120.10.30">
    <property type="entry name" value="TolB, C-terminal domain"/>
    <property type="match status" value="2"/>
</dbReference>
<reference evidence="3 4" key="1">
    <citation type="submission" date="2016-10" db="EMBL/GenBank/DDBJ databases">
        <authorList>
            <person name="de Groot N.N."/>
        </authorList>
    </citation>
    <scope>NUCLEOTIDE SEQUENCE [LARGE SCALE GENOMIC DNA]</scope>
    <source>
        <strain evidence="3 4">D31d</strain>
    </source>
</reference>
<dbReference type="InterPro" id="IPR011659">
    <property type="entry name" value="WD40"/>
</dbReference>
<evidence type="ECO:0000256" key="1">
    <source>
        <dbReference type="ARBA" id="ARBA00009820"/>
    </source>
</evidence>
<organism evidence="3 4">
    <name type="scientific">Xylanibacter ruminicola</name>
    <name type="common">Prevotella ruminicola</name>
    <dbReference type="NCBI Taxonomy" id="839"/>
    <lineage>
        <taxon>Bacteria</taxon>
        <taxon>Pseudomonadati</taxon>
        <taxon>Bacteroidota</taxon>
        <taxon>Bacteroidia</taxon>
        <taxon>Bacteroidales</taxon>
        <taxon>Prevotellaceae</taxon>
        <taxon>Xylanibacter</taxon>
    </lineage>
</organism>
<keyword evidence="2" id="KW-0732">Signal</keyword>
<dbReference type="InterPro" id="IPR011042">
    <property type="entry name" value="6-blade_b-propeller_TolB-like"/>
</dbReference>
<proteinExistence type="inferred from homology"/>
<dbReference type="PANTHER" id="PTHR36842:SF1">
    <property type="entry name" value="PROTEIN TOLB"/>
    <property type="match status" value="1"/>
</dbReference>
<gene>
    <name evidence="3" type="ORF">SAMN05216462_0756</name>
</gene>
<dbReference type="Proteomes" id="UP000182257">
    <property type="component" value="Unassembled WGS sequence"/>
</dbReference>
<dbReference type="SUPFAM" id="SSF69304">
    <property type="entry name" value="Tricorn protease N-terminal domain"/>
    <property type="match status" value="1"/>
</dbReference>
<feature type="chain" id="PRO_5010278170" evidence="2">
    <location>
        <begin position="20"/>
        <end position="326"/>
    </location>
</feature>
<evidence type="ECO:0000313" key="3">
    <source>
        <dbReference type="EMBL" id="SEA13655.1"/>
    </source>
</evidence>